<feature type="transmembrane region" description="Helical" evidence="1">
    <location>
        <begin position="438"/>
        <end position="459"/>
    </location>
</feature>
<dbReference type="EMBL" id="CP036432">
    <property type="protein sequence ID" value="QDV87782.1"/>
    <property type="molecule type" value="Genomic_DNA"/>
</dbReference>
<evidence type="ECO:0000313" key="3">
    <source>
        <dbReference type="Proteomes" id="UP000318081"/>
    </source>
</evidence>
<proteinExistence type="predicted"/>
<feature type="transmembrane region" description="Helical" evidence="1">
    <location>
        <begin position="311"/>
        <end position="328"/>
    </location>
</feature>
<evidence type="ECO:0000313" key="2">
    <source>
        <dbReference type="EMBL" id="QDV87782.1"/>
    </source>
</evidence>
<evidence type="ECO:0008006" key="4">
    <source>
        <dbReference type="Google" id="ProtNLM"/>
    </source>
</evidence>
<gene>
    <name evidence="2" type="ORF">TBK1r_68140</name>
</gene>
<evidence type="ECO:0000256" key="1">
    <source>
        <dbReference type="SAM" id="Phobius"/>
    </source>
</evidence>
<dbReference type="RefSeq" id="WP_145219643.1">
    <property type="nucleotide sequence ID" value="NZ_CP036432.1"/>
</dbReference>
<feature type="transmembrane region" description="Helical" evidence="1">
    <location>
        <begin position="104"/>
        <end position="125"/>
    </location>
</feature>
<keyword evidence="1" id="KW-0472">Membrane</keyword>
<keyword evidence="3" id="KW-1185">Reference proteome</keyword>
<dbReference type="Proteomes" id="UP000318081">
    <property type="component" value="Chromosome"/>
</dbReference>
<name>A0ABX5Y1X1_9BACT</name>
<keyword evidence="1" id="KW-0812">Transmembrane</keyword>
<feature type="transmembrane region" description="Helical" evidence="1">
    <location>
        <begin position="285"/>
        <end position="305"/>
    </location>
</feature>
<reference evidence="2 3" key="1">
    <citation type="submission" date="2019-02" db="EMBL/GenBank/DDBJ databases">
        <title>Deep-cultivation of Planctomycetes and their phenomic and genomic characterization uncovers novel biology.</title>
        <authorList>
            <person name="Wiegand S."/>
            <person name="Jogler M."/>
            <person name="Boedeker C."/>
            <person name="Pinto D."/>
            <person name="Vollmers J."/>
            <person name="Rivas-Marin E."/>
            <person name="Kohn T."/>
            <person name="Peeters S.H."/>
            <person name="Heuer A."/>
            <person name="Rast P."/>
            <person name="Oberbeckmann S."/>
            <person name="Bunk B."/>
            <person name="Jeske O."/>
            <person name="Meyerdierks A."/>
            <person name="Storesund J.E."/>
            <person name="Kallscheuer N."/>
            <person name="Luecker S."/>
            <person name="Lage O.M."/>
            <person name="Pohl T."/>
            <person name="Merkel B.J."/>
            <person name="Hornburger P."/>
            <person name="Mueller R.-W."/>
            <person name="Bruemmer F."/>
            <person name="Labrenz M."/>
            <person name="Spormann A.M."/>
            <person name="Op den Camp H."/>
            <person name="Overmann J."/>
            <person name="Amann R."/>
            <person name="Jetten M.S.M."/>
            <person name="Mascher T."/>
            <person name="Medema M.H."/>
            <person name="Devos D.P."/>
            <person name="Kaster A.-K."/>
            <person name="Ovreas L."/>
            <person name="Rohde M."/>
            <person name="Galperin M.Y."/>
            <person name="Jogler C."/>
        </authorList>
    </citation>
    <scope>NUCLEOTIDE SEQUENCE [LARGE SCALE GENOMIC DNA]</scope>
    <source>
        <strain evidence="2 3">TBK1r</strain>
    </source>
</reference>
<feature type="transmembrane region" description="Helical" evidence="1">
    <location>
        <begin position="515"/>
        <end position="536"/>
    </location>
</feature>
<feature type="transmembrane region" description="Helical" evidence="1">
    <location>
        <begin position="406"/>
        <end position="426"/>
    </location>
</feature>
<feature type="transmembrane region" description="Helical" evidence="1">
    <location>
        <begin position="54"/>
        <end position="75"/>
    </location>
</feature>
<feature type="transmembrane region" description="Helical" evidence="1">
    <location>
        <begin position="166"/>
        <end position="189"/>
    </location>
</feature>
<feature type="transmembrane region" description="Helical" evidence="1">
    <location>
        <begin position="137"/>
        <end position="159"/>
    </location>
</feature>
<sequence>MSEIVALARLLITRSRTALTLAIAYMLVIHISAALFSVGVFSDGDVGGQLALKRTATMIVVMFSLPLLGITFALFDFSERADVSGGATGYLPWLLRMPVKTWKLAAVPLGLKTLWTLAICGAIAMTARFFGTPLERWFMPAIGIATLFVLACVITWHPFRWSYTRAFLIGILFVPAYAWLIVSVSFAFADKRSDLPSDTTSIAAAWIVGLSAYTALTLLALRAVRLARFHVAGRISESAGWLATADPLPSVGADATSEASFLRPARVSPIAALVRFEASKFAGTGAKIIVAGWLLIVLFFSLFSYAGTDSLVFLVVALLFPGIFMNEWKNYGLQQRFLPNTLAVAPIATTTLVWTQQLIATAIWFASLLGVPIVFAIWSFNGASAPLIRAWQRAIGPQFETPDADWKLTLVAAVIGVLLVLRQTTWNIAAQSTESKRFVYWTIAAKFAVAFFAFSWFLYQFLRFPDWEAWTLWAWQCIAQLPTLLPWLAIVKGILVVTATTMLYRSGLTRRRTVVGLLVGYLVCTFATAAVVWQWMPSDRVLLWHCLTAAAVLMPYSRIVLAPLCLAHSRHA</sequence>
<protein>
    <recommendedName>
        <fullName evidence="4">ABC-2 family transporter protein</fullName>
    </recommendedName>
</protein>
<feature type="transmembrane region" description="Helical" evidence="1">
    <location>
        <begin position="542"/>
        <end position="566"/>
    </location>
</feature>
<feature type="transmembrane region" description="Helical" evidence="1">
    <location>
        <begin position="21"/>
        <end position="42"/>
    </location>
</feature>
<feature type="transmembrane region" description="Helical" evidence="1">
    <location>
        <begin position="201"/>
        <end position="221"/>
    </location>
</feature>
<organism evidence="2 3">
    <name type="scientific">Stieleria magnilauensis</name>
    <dbReference type="NCBI Taxonomy" id="2527963"/>
    <lineage>
        <taxon>Bacteria</taxon>
        <taxon>Pseudomonadati</taxon>
        <taxon>Planctomycetota</taxon>
        <taxon>Planctomycetia</taxon>
        <taxon>Pirellulales</taxon>
        <taxon>Pirellulaceae</taxon>
        <taxon>Stieleria</taxon>
    </lineage>
</organism>
<keyword evidence="1" id="KW-1133">Transmembrane helix</keyword>
<feature type="transmembrane region" description="Helical" evidence="1">
    <location>
        <begin position="358"/>
        <end position="380"/>
    </location>
</feature>
<accession>A0ABX5Y1X1</accession>
<feature type="transmembrane region" description="Helical" evidence="1">
    <location>
        <begin position="479"/>
        <end position="503"/>
    </location>
</feature>